<organism evidence="1 2">
    <name type="scientific">Cricetulus griseus</name>
    <name type="common">Chinese hamster</name>
    <name type="synonym">Cricetulus barabensis griseus</name>
    <dbReference type="NCBI Taxonomy" id="10029"/>
    <lineage>
        <taxon>Eukaryota</taxon>
        <taxon>Metazoa</taxon>
        <taxon>Chordata</taxon>
        <taxon>Craniata</taxon>
        <taxon>Vertebrata</taxon>
        <taxon>Euteleostomi</taxon>
        <taxon>Mammalia</taxon>
        <taxon>Eutheria</taxon>
        <taxon>Euarchontoglires</taxon>
        <taxon>Glires</taxon>
        <taxon>Rodentia</taxon>
        <taxon>Myomorpha</taxon>
        <taxon>Muroidea</taxon>
        <taxon>Cricetidae</taxon>
        <taxon>Cricetinae</taxon>
        <taxon>Cricetulus</taxon>
    </lineage>
</organism>
<dbReference type="Proteomes" id="UP000001075">
    <property type="component" value="Unassembled WGS sequence"/>
</dbReference>
<dbReference type="AlphaFoldDB" id="G3H0W5"/>
<protein>
    <submittedName>
        <fullName evidence="1">Uncharacterized protein</fullName>
    </submittedName>
</protein>
<reference evidence="2" key="1">
    <citation type="journal article" date="2011" name="Nat. Biotechnol.">
        <title>The genomic sequence of the Chinese hamster ovary (CHO)-K1 cell line.</title>
        <authorList>
            <person name="Xu X."/>
            <person name="Nagarajan H."/>
            <person name="Lewis N.E."/>
            <person name="Pan S."/>
            <person name="Cai Z."/>
            <person name="Liu X."/>
            <person name="Chen W."/>
            <person name="Xie M."/>
            <person name="Wang W."/>
            <person name="Hammond S."/>
            <person name="Andersen M.R."/>
            <person name="Neff N."/>
            <person name="Passarelli B."/>
            <person name="Koh W."/>
            <person name="Fan H.C."/>
            <person name="Wang J."/>
            <person name="Gui Y."/>
            <person name="Lee K.H."/>
            <person name="Betenbaugh M.J."/>
            <person name="Quake S.R."/>
            <person name="Famili I."/>
            <person name="Palsson B.O."/>
            <person name="Wang J."/>
        </authorList>
    </citation>
    <scope>NUCLEOTIDE SEQUENCE [LARGE SCALE GENOMIC DNA]</scope>
    <source>
        <strain evidence="2">CHO K1 cell line</strain>
    </source>
</reference>
<sequence>MCSPGYPETYSVDQAALELRDPPASASRVLGLKVCTTITLAQLFKLYYQDST</sequence>
<proteinExistence type="predicted"/>
<gene>
    <name evidence="1" type="ORF">I79_003785</name>
</gene>
<accession>G3H0W5</accession>
<name>G3H0W5_CRIGR</name>
<evidence type="ECO:0000313" key="1">
    <source>
        <dbReference type="EMBL" id="EGV97225.1"/>
    </source>
</evidence>
<dbReference type="EMBL" id="JH000098">
    <property type="protein sequence ID" value="EGV97225.1"/>
    <property type="molecule type" value="Genomic_DNA"/>
</dbReference>
<evidence type="ECO:0000313" key="2">
    <source>
        <dbReference type="Proteomes" id="UP000001075"/>
    </source>
</evidence>
<dbReference type="InParanoid" id="G3H0W5"/>